<gene>
    <name evidence="1" type="ORF">DSO57_1007254</name>
</gene>
<evidence type="ECO:0000313" key="2">
    <source>
        <dbReference type="Proteomes" id="UP001165960"/>
    </source>
</evidence>
<proteinExistence type="predicted"/>
<sequence>MESEEDKDPINKKKRKASFKSFPEPSPEPSPKPSPGEHEDDEQHEYFPGFQHALPGPWCHNCAVLAELHSEKYLEDG</sequence>
<accession>A0ACC2UGH2</accession>
<name>A0ACC2UGH2_9FUNG</name>
<keyword evidence="2" id="KW-1185">Reference proteome</keyword>
<reference evidence="1" key="1">
    <citation type="submission" date="2022-04" db="EMBL/GenBank/DDBJ databases">
        <title>Genome of the entomopathogenic fungus Entomophthora muscae.</title>
        <authorList>
            <person name="Elya C."/>
            <person name="Lovett B.R."/>
            <person name="Lee E."/>
            <person name="Macias A.M."/>
            <person name="Hajek A.E."/>
            <person name="De Bivort B.L."/>
            <person name="Kasson M.T."/>
            <person name="De Fine Licht H.H."/>
            <person name="Stajich J.E."/>
        </authorList>
    </citation>
    <scope>NUCLEOTIDE SEQUENCE</scope>
    <source>
        <strain evidence="1">Berkeley</strain>
    </source>
</reference>
<protein>
    <submittedName>
        <fullName evidence="1">Uncharacterized protein</fullName>
    </submittedName>
</protein>
<comment type="caution">
    <text evidence="1">The sequence shown here is derived from an EMBL/GenBank/DDBJ whole genome shotgun (WGS) entry which is preliminary data.</text>
</comment>
<dbReference type="EMBL" id="QTSX02000731">
    <property type="protein sequence ID" value="KAJ9086139.1"/>
    <property type="molecule type" value="Genomic_DNA"/>
</dbReference>
<evidence type="ECO:0000313" key="1">
    <source>
        <dbReference type="EMBL" id="KAJ9086139.1"/>
    </source>
</evidence>
<dbReference type="Proteomes" id="UP001165960">
    <property type="component" value="Unassembled WGS sequence"/>
</dbReference>
<organism evidence="1 2">
    <name type="scientific">Entomophthora muscae</name>
    <dbReference type="NCBI Taxonomy" id="34485"/>
    <lineage>
        <taxon>Eukaryota</taxon>
        <taxon>Fungi</taxon>
        <taxon>Fungi incertae sedis</taxon>
        <taxon>Zoopagomycota</taxon>
        <taxon>Entomophthoromycotina</taxon>
        <taxon>Entomophthoromycetes</taxon>
        <taxon>Entomophthorales</taxon>
        <taxon>Entomophthoraceae</taxon>
        <taxon>Entomophthora</taxon>
    </lineage>
</organism>